<reference evidence="2 3" key="1">
    <citation type="submission" date="2016-02" db="EMBL/GenBank/DDBJ databases">
        <title>Genome analysis of coral dinoflagellate symbionts highlights evolutionary adaptations to a symbiotic lifestyle.</title>
        <authorList>
            <person name="Aranda M."/>
            <person name="Li Y."/>
            <person name="Liew Y.J."/>
            <person name="Baumgarten S."/>
            <person name="Simakov O."/>
            <person name="Wilson M."/>
            <person name="Piel J."/>
            <person name="Ashoor H."/>
            <person name="Bougouffa S."/>
            <person name="Bajic V.B."/>
            <person name="Ryu T."/>
            <person name="Ravasi T."/>
            <person name="Bayer T."/>
            <person name="Micklem G."/>
            <person name="Kim H."/>
            <person name="Bhak J."/>
            <person name="Lajeunesse T.C."/>
            <person name="Voolstra C.R."/>
        </authorList>
    </citation>
    <scope>NUCLEOTIDE SEQUENCE [LARGE SCALE GENOMIC DNA]</scope>
    <source>
        <strain evidence="2 3">CCMP2467</strain>
    </source>
</reference>
<evidence type="ECO:0000313" key="3">
    <source>
        <dbReference type="Proteomes" id="UP000186817"/>
    </source>
</evidence>
<dbReference type="EMBL" id="LSRX01001415">
    <property type="protein sequence ID" value="OLP80105.1"/>
    <property type="molecule type" value="Genomic_DNA"/>
</dbReference>
<proteinExistence type="predicted"/>
<comment type="caution">
    <text evidence="2">The sequence shown here is derived from an EMBL/GenBank/DDBJ whole genome shotgun (WGS) entry which is preliminary data.</text>
</comment>
<keyword evidence="3" id="KW-1185">Reference proteome</keyword>
<evidence type="ECO:0000313" key="2">
    <source>
        <dbReference type="EMBL" id="OLP80105.1"/>
    </source>
</evidence>
<sequence>MVEERALDGIASRTAEASGVATTLQKSEPDMIKALDKALGLDHPTDKVKQAAAGGLAAAVSNFSKVLSQGSALEEQKDPLAGQPANSEARSVELVVMRTTGQGEQSLGTLR</sequence>
<name>A0A1Q9CB01_SYMMI</name>
<organism evidence="2 3">
    <name type="scientific">Symbiodinium microadriaticum</name>
    <name type="common">Dinoflagellate</name>
    <name type="synonym">Zooxanthella microadriatica</name>
    <dbReference type="NCBI Taxonomy" id="2951"/>
    <lineage>
        <taxon>Eukaryota</taxon>
        <taxon>Sar</taxon>
        <taxon>Alveolata</taxon>
        <taxon>Dinophyceae</taxon>
        <taxon>Suessiales</taxon>
        <taxon>Symbiodiniaceae</taxon>
        <taxon>Symbiodinium</taxon>
    </lineage>
</organism>
<feature type="region of interest" description="Disordered" evidence="1">
    <location>
        <begin position="1"/>
        <end position="25"/>
    </location>
</feature>
<accession>A0A1Q9CB01</accession>
<dbReference type="AlphaFoldDB" id="A0A1Q9CB01"/>
<dbReference type="OrthoDB" id="10414713at2759"/>
<dbReference type="Proteomes" id="UP000186817">
    <property type="component" value="Unassembled WGS sequence"/>
</dbReference>
<gene>
    <name evidence="2" type="ORF">AK812_SmicGene39520</name>
</gene>
<protein>
    <submittedName>
        <fullName evidence="2">Uncharacterized protein</fullName>
    </submittedName>
</protein>
<evidence type="ECO:0000256" key="1">
    <source>
        <dbReference type="SAM" id="MobiDB-lite"/>
    </source>
</evidence>